<comment type="similarity">
    <text evidence="2 8">Belongs to the GPN-loop GTPase family.</text>
</comment>
<dbReference type="PANTHER" id="PTHR21231:SF3">
    <property type="entry name" value="GPN-LOOP GTPASE 2"/>
    <property type="match status" value="1"/>
</dbReference>
<dbReference type="CDD" id="cd17871">
    <property type="entry name" value="GPN2"/>
    <property type="match status" value="1"/>
</dbReference>
<dbReference type="PANTHER" id="PTHR21231">
    <property type="entry name" value="XPA-BINDING PROTEIN 1-RELATED"/>
    <property type="match status" value="1"/>
</dbReference>
<dbReference type="Pfam" id="PF03029">
    <property type="entry name" value="ATP_bind_1"/>
    <property type="match status" value="1"/>
</dbReference>
<keyword evidence="5 8" id="KW-0378">Hydrolase</keyword>
<reference evidence="9" key="1">
    <citation type="submission" date="2019-09" db="EMBL/GenBank/DDBJ databases">
        <title>Organ-specific transcriptomic study of the physiology of the cattle tick, Rhipicephalus microplus.</title>
        <authorList>
            <person name="Tirloni L."/>
            <person name="Braz G."/>
            <person name="Gandara A.C.P."/>
            <person name="Sabadin G.A."/>
            <person name="da Silva R.M."/>
            <person name="Guizzo M.G."/>
            <person name="Machado J.A."/>
            <person name="Costa E.P."/>
            <person name="Gomes H.F."/>
            <person name="Moraes J."/>
            <person name="Mota M.B.S."/>
            <person name="Mesquita R.D."/>
            <person name="Alvarenga P.H."/>
            <person name="Alves F."/>
            <person name="Seixas A."/>
            <person name="da Fonseca R.N."/>
            <person name="Fogaca A."/>
            <person name="Logullo C."/>
            <person name="Tanaka A."/>
            <person name="Daffre S."/>
            <person name="Termignoni C."/>
            <person name="Vaz I.S.Jr."/>
            <person name="Oliveira P.L."/>
            <person name="Ribeiro J.M."/>
        </authorList>
    </citation>
    <scope>NUCLEOTIDE SEQUENCE</scope>
    <source>
        <strain evidence="9">Porto Alegre</strain>
    </source>
</reference>
<dbReference type="VEuPathDB" id="VectorBase:LOC119159762"/>
<dbReference type="FunFam" id="3.40.50.300:FF:000338">
    <property type="entry name" value="GPN-loop GTPase 2"/>
    <property type="match status" value="1"/>
</dbReference>
<organism evidence="9">
    <name type="scientific">Rhipicephalus microplus</name>
    <name type="common">Cattle tick</name>
    <name type="synonym">Boophilus microplus</name>
    <dbReference type="NCBI Taxonomy" id="6941"/>
    <lineage>
        <taxon>Eukaryota</taxon>
        <taxon>Metazoa</taxon>
        <taxon>Ecdysozoa</taxon>
        <taxon>Arthropoda</taxon>
        <taxon>Chelicerata</taxon>
        <taxon>Arachnida</taxon>
        <taxon>Acari</taxon>
        <taxon>Parasitiformes</taxon>
        <taxon>Ixodida</taxon>
        <taxon>Ixodoidea</taxon>
        <taxon>Ixodidae</taxon>
        <taxon>Rhipicephalinae</taxon>
        <taxon>Rhipicephalus</taxon>
        <taxon>Boophilus</taxon>
    </lineage>
</organism>
<dbReference type="AlphaFoldDB" id="A0A6M2CQL9"/>
<dbReference type="GO" id="GO:0003924">
    <property type="term" value="F:GTPase activity"/>
    <property type="evidence" value="ECO:0007669"/>
    <property type="project" value="TreeGrafter"/>
</dbReference>
<dbReference type="Gene3D" id="3.40.50.300">
    <property type="entry name" value="P-loop containing nucleotide triphosphate hydrolases"/>
    <property type="match status" value="1"/>
</dbReference>
<name>A0A6M2CQL9_RHIMP</name>
<evidence type="ECO:0000256" key="3">
    <source>
        <dbReference type="ARBA" id="ARBA00014588"/>
    </source>
</evidence>
<dbReference type="OrthoDB" id="5839at2759"/>
<protein>
    <recommendedName>
        <fullName evidence="3 8">GPN-loop GTPase 2</fullName>
    </recommendedName>
</protein>
<dbReference type="GO" id="GO:0005525">
    <property type="term" value="F:GTP binding"/>
    <property type="evidence" value="ECO:0007669"/>
    <property type="project" value="UniProtKB-KW"/>
</dbReference>
<accession>A0A6M2CQL9</accession>
<evidence type="ECO:0000313" key="9">
    <source>
        <dbReference type="EMBL" id="NOV35858.1"/>
    </source>
</evidence>
<dbReference type="InterPro" id="IPR030231">
    <property type="entry name" value="Gpn2"/>
</dbReference>
<dbReference type="SUPFAM" id="SSF52540">
    <property type="entry name" value="P-loop containing nucleoside triphosphate hydrolases"/>
    <property type="match status" value="1"/>
</dbReference>
<comment type="subunit">
    <text evidence="7">Heterodimers with GPN1 or GPN3. Binds to RNA polymerase II (RNAPII).</text>
</comment>
<keyword evidence="4 8" id="KW-0547">Nucleotide-binding</keyword>
<comment type="function">
    <text evidence="1 8">Small GTPase required for proper localization of RNA polymerase II and III (RNAPII and RNAPIII). May act at an RNAP assembly step prior to nuclear import.</text>
</comment>
<evidence type="ECO:0000256" key="5">
    <source>
        <dbReference type="ARBA" id="ARBA00022801"/>
    </source>
</evidence>
<evidence type="ECO:0000256" key="1">
    <source>
        <dbReference type="ARBA" id="ARBA00003181"/>
    </source>
</evidence>
<evidence type="ECO:0000256" key="7">
    <source>
        <dbReference type="ARBA" id="ARBA00046611"/>
    </source>
</evidence>
<keyword evidence="6 8" id="KW-0342">GTP-binding</keyword>
<evidence type="ECO:0000256" key="6">
    <source>
        <dbReference type="ARBA" id="ARBA00023134"/>
    </source>
</evidence>
<dbReference type="InterPro" id="IPR004130">
    <property type="entry name" value="Gpn"/>
</dbReference>
<evidence type="ECO:0000256" key="8">
    <source>
        <dbReference type="RuleBase" id="RU365059"/>
    </source>
</evidence>
<dbReference type="InterPro" id="IPR027417">
    <property type="entry name" value="P-loop_NTPase"/>
</dbReference>
<proteinExistence type="inferred from homology"/>
<sequence>MVHLFRFIYFNMNAQTSKSARSERTFGQVVIGPPGSGKSTYCKAMRELCTAIGRSVAVVNLDPANDVLPYEADVDIKGLVELSDAMDLYALGPNGALVYCMEYLEKNFDWLCQQLEKVRGCYLFIDCPGQVELYTHHASVRNVVSQLQKLGYRLSATHLVDSHYCSDPGKFISVLLTSLATMMHMELPHINVLSKVDLAEQYGKLHFGLDYYTDVMDLSFLADVLSEDPILKKYKKMNEALAGIIEDYSLVSFMPLNVQEKESMWSVLKACDKCNGYIFSQSEEQHMMNLAMGSDTQSQDVISRLRERLETSGTTCIVEDEADMDDIA</sequence>
<dbReference type="EMBL" id="GHWJ01003121">
    <property type="protein sequence ID" value="NOV35858.1"/>
    <property type="molecule type" value="Transcribed_RNA"/>
</dbReference>
<evidence type="ECO:0000256" key="4">
    <source>
        <dbReference type="ARBA" id="ARBA00022741"/>
    </source>
</evidence>
<dbReference type="GO" id="GO:0005737">
    <property type="term" value="C:cytoplasm"/>
    <property type="evidence" value="ECO:0007669"/>
    <property type="project" value="TreeGrafter"/>
</dbReference>
<evidence type="ECO:0000256" key="2">
    <source>
        <dbReference type="ARBA" id="ARBA00005290"/>
    </source>
</evidence>